<dbReference type="InterPro" id="IPR044992">
    <property type="entry name" value="ChyE-like"/>
</dbReference>
<dbReference type="PATRIC" id="fig|879567.3.peg.2731"/>
<keyword evidence="3" id="KW-1185">Reference proteome</keyword>
<keyword evidence="2" id="KW-0315">Glutamine amidotransferase</keyword>
<reference evidence="2 3" key="1">
    <citation type="journal article" date="2013" name="PLoS ONE">
        <title>The first genomic and proteomic characterization of a deep-sea sulfate reducer: insights into the piezophilic lifestyle of Desulfovibrio piezophilus.</title>
        <authorList>
            <person name="Pradel N."/>
            <person name="Ji B."/>
            <person name="Gimenez G."/>
            <person name="Talla E."/>
            <person name="Lenoble P."/>
            <person name="Garel M."/>
            <person name="Tamburini C."/>
            <person name="Fourquet P."/>
            <person name="Lebrun R."/>
            <person name="Bertin P."/>
            <person name="Denis Y."/>
            <person name="Pophillat M."/>
            <person name="Barbe V."/>
            <person name="Ollivier B."/>
            <person name="Dolla A."/>
        </authorList>
    </citation>
    <scope>NUCLEOTIDE SEQUENCE [LARGE SCALE GENOMIC DNA]</scope>
    <source>
        <strain evidence="3">DSM 10523 / SB164P1</strain>
    </source>
</reference>
<dbReference type="AlphaFoldDB" id="M1WXL3"/>
<dbReference type="PANTHER" id="PTHR42695:SF5">
    <property type="entry name" value="GLUTAMINE AMIDOTRANSFERASE YLR126C-RELATED"/>
    <property type="match status" value="1"/>
</dbReference>
<reference evidence="3" key="2">
    <citation type="journal article" date="2013" name="Stand. Genomic Sci.">
        <title>Complete genome sequence of Desulfocapsa sulfexigens, a marine deltaproteobacterium specialized in disproportionating inorganic sulfur compounds.</title>
        <authorList>
            <person name="Finster K.W."/>
            <person name="Kjeldsen K.U."/>
            <person name="Kube M."/>
            <person name="Reinhardt R."/>
            <person name="Mussmann M."/>
            <person name="Amann R."/>
            <person name="Schreiber L."/>
        </authorList>
    </citation>
    <scope>NUCLEOTIDE SEQUENCE [LARGE SCALE GENOMIC DNA]</scope>
    <source>
        <strain evidence="3">DSM 10523 / SB164P1</strain>
    </source>
</reference>
<name>M1WXL3_PSEP2</name>
<dbReference type="Gene3D" id="3.40.50.880">
    <property type="match status" value="1"/>
</dbReference>
<dbReference type="RefSeq" id="WP_015415826.1">
    <property type="nucleotide sequence ID" value="NC_020409.1"/>
</dbReference>
<feature type="domain" description="Glutamine amidotransferase" evidence="1">
    <location>
        <begin position="53"/>
        <end position="195"/>
    </location>
</feature>
<dbReference type="InterPro" id="IPR017926">
    <property type="entry name" value="GATASE"/>
</dbReference>
<dbReference type="HOGENOM" id="CLU_054974_4_1_7"/>
<sequence>MKSFLIIKTGGTFPDFASEHGDFEHWVAASMELAPDECNCVDVRTGAILPDPTHYDGCVITGSHDMVTDDLEWIHGTGDWLYSAGETGLPILGICFGHQLLAMIHGGQSGFHPQGPEIGTKTISLTPAAEDDPLFFSMPNRFAGHTTHHQHANILPSNATLLATSDHEPHQAFRIGANMWGVQFHPEFSAEDMRCYITRQAECITQNHGDIESLLSEVCETPESTDLLTRFMEYSLYAVR</sequence>
<dbReference type="SUPFAM" id="SSF52317">
    <property type="entry name" value="Class I glutamine amidotransferase-like"/>
    <property type="match status" value="1"/>
</dbReference>
<dbReference type="KEGG" id="dpi:BN4_12548"/>
<dbReference type="GO" id="GO:0016740">
    <property type="term" value="F:transferase activity"/>
    <property type="evidence" value="ECO:0007669"/>
    <property type="project" value="UniProtKB-KW"/>
</dbReference>
<evidence type="ECO:0000259" key="1">
    <source>
        <dbReference type="Pfam" id="PF00117"/>
    </source>
</evidence>
<proteinExistence type="predicted"/>
<dbReference type="STRING" id="1322246.BN4_12548"/>
<dbReference type="InterPro" id="IPR029062">
    <property type="entry name" value="Class_I_gatase-like"/>
</dbReference>
<dbReference type="PANTHER" id="PTHR42695">
    <property type="entry name" value="GLUTAMINE AMIDOTRANSFERASE YLR126C-RELATED"/>
    <property type="match status" value="1"/>
</dbReference>
<dbReference type="Pfam" id="PF00117">
    <property type="entry name" value="GATase"/>
    <property type="match status" value="1"/>
</dbReference>
<dbReference type="eggNOG" id="COG0518">
    <property type="taxonomic scope" value="Bacteria"/>
</dbReference>
<dbReference type="GO" id="GO:0005829">
    <property type="term" value="C:cytosol"/>
    <property type="evidence" value="ECO:0007669"/>
    <property type="project" value="TreeGrafter"/>
</dbReference>
<gene>
    <name evidence="2" type="ordered locus">BN4_12548</name>
</gene>
<dbReference type="CDD" id="cd01741">
    <property type="entry name" value="GATase1_1"/>
    <property type="match status" value="1"/>
</dbReference>
<accession>M1WXL3</accession>
<evidence type="ECO:0000313" key="2">
    <source>
        <dbReference type="EMBL" id="CCH49783.1"/>
    </source>
</evidence>
<organism evidence="2 3">
    <name type="scientific">Pseudodesulfovibrio piezophilus (strain DSM 21447 / JCM 15486 / C1TLV30)</name>
    <name type="common">Desulfovibrio piezophilus</name>
    <dbReference type="NCBI Taxonomy" id="1322246"/>
    <lineage>
        <taxon>Bacteria</taxon>
        <taxon>Pseudomonadati</taxon>
        <taxon>Thermodesulfobacteriota</taxon>
        <taxon>Desulfovibrionia</taxon>
        <taxon>Desulfovibrionales</taxon>
        <taxon>Desulfovibrionaceae</taxon>
    </lineage>
</organism>
<dbReference type="EMBL" id="FO203427">
    <property type="protein sequence ID" value="CCH49783.1"/>
    <property type="molecule type" value="Genomic_DNA"/>
</dbReference>
<dbReference type="OrthoDB" id="9813383at2"/>
<dbReference type="PROSITE" id="PS51273">
    <property type="entry name" value="GATASE_TYPE_1"/>
    <property type="match status" value="1"/>
</dbReference>
<dbReference type="NCBIfam" id="NF006562">
    <property type="entry name" value="PRK09065.1"/>
    <property type="match status" value="1"/>
</dbReference>
<evidence type="ECO:0000313" key="3">
    <source>
        <dbReference type="Proteomes" id="UP000011724"/>
    </source>
</evidence>
<protein>
    <submittedName>
        <fullName evidence="2">Glutamine amidotransferase class-I</fullName>
    </submittedName>
</protein>
<dbReference type="BioCyc" id="DPIE1322246:BN4_RS12795-MONOMER"/>
<keyword evidence="2" id="KW-0808">Transferase</keyword>
<dbReference type="Proteomes" id="UP000011724">
    <property type="component" value="Chromosome"/>
</dbReference>